<evidence type="ECO:0000256" key="1">
    <source>
        <dbReference type="SAM" id="Phobius"/>
    </source>
</evidence>
<organism evidence="2 3">
    <name type="scientific">Frateuria aurantia (strain ATCC 33424 / DSM 6220 / KCTC 2777 / LMG 1558 / NBRC 3245 / NCIMB 13370)</name>
    <name type="common">Acetobacter aurantius</name>
    <dbReference type="NCBI Taxonomy" id="767434"/>
    <lineage>
        <taxon>Bacteria</taxon>
        <taxon>Pseudomonadati</taxon>
        <taxon>Pseudomonadota</taxon>
        <taxon>Gammaproteobacteria</taxon>
        <taxon>Lysobacterales</taxon>
        <taxon>Rhodanobacteraceae</taxon>
        <taxon>Frateuria</taxon>
    </lineage>
</organism>
<accession>H8L0H6</accession>
<sequence>MKDLILRKGFLFYAYTVGAFFSALLFMGFAFIYAMQGIELTVSKLSIVLAQSLVSGVLWVVATWLLVYRKAARVIRT</sequence>
<evidence type="ECO:0000313" key="2">
    <source>
        <dbReference type="EMBL" id="AFC87471.1"/>
    </source>
</evidence>
<proteinExistence type="predicted"/>
<gene>
    <name evidence="2" type="ordered locus">Fraau_3146</name>
</gene>
<protein>
    <submittedName>
        <fullName evidence="2">Uncharacterized protein</fullName>
    </submittedName>
</protein>
<keyword evidence="1" id="KW-0812">Transmembrane</keyword>
<keyword evidence="1" id="KW-1133">Transmembrane helix</keyword>
<keyword evidence="3" id="KW-1185">Reference proteome</keyword>
<dbReference type="KEGG" id="fau:Fraau_3146"/>
<dbReference type="Proteomes" id="UP000005234">
    <property type="component" value="Chromosome"/>
</dbReference>
<reference evidence="2" key="1">
    <citation type="submission" date="2012-02" db="EMBL/GenBank/DDBJ databases">
        <title>The complete genome of Frateuria aurantia DSM 6220.</title>
        <authorList>
            <consortium name="US DOE Joint Genome Institute (JGI-PGF)"/>
            <person name="Lucas S."/>
            <person name="Copeland A."/>
            <person name="Lapidus A."/>
            <person name="Glavina del Rio T."/>
            <person name="Dalin E."/>
            <person name="Tice H."/>
            <person name="Bruce D."/>
            <person name="Goodwin L."/>
            <person name="Pitluck S."/>
            <person name="Peters L."/>
            <person name="Ovchinnikova G."/>
            <person name="Teshima H."/>
            <person name="Kyrpides N."/>
            <person name="Mavromatis K."/>
            <person name="Ivanova N."/>
            <person name="Brettin T."/>
            <person name="Detter J.C."/>
            <person name="Han C."/>
            <person name="Larimer F."/>
            <person name="Land M."/>
            <person name="Hauser L."/>
            <person name="Markowitz V."/>
            <person name="Cheng J.-F."/>
            <person name="Hugenholtz P."/>
            <person name="Woyke T."/>
            <person name="Wu D."/>
            <person name="Brambilla E."/>
            <person name="Klenk H.-P."/>
            <person name="Eisen J.A."/>
        </authorList>
    </citation>
    <scope>NUCLEOTIDE SEQUENCE</scope>
    <source>
        <strain evidence="2">DSM 6220</strain>
    </source>
</reference>
<feature type="transmembrane region" description="Helical" evidence="1">
    <location>
        <begin position="47"/>
        <end position="68"/>
    </location>
</feature>
<feature type="transmembrane region" description="Helical" evidence="1">
    <location>
        <begin position="12"/>
        <end position="35"/>
    </location>
</feature>
<name>H8L0H6_FRAAD</name>
<evidence type="ECO:0000313" key="3">
    <source>
        <dbReference type="Proteomes" id="UP000005234"/>
    </source>
</evidence>
<dbReference type="RefSeq" id="WP_014404473.1">
    <property type="nucleotide sequence ID" value="NC_017033.1"/>
</dbReference>
<keyword evidence="1" id="KW-0472">Membrane</keyword>
<dbReference type="AlphaFoldDB" id="H8L0H6"/>
<dbReference type="EMBL" id="CP003350">
    <property type="protein sequence ID" value="AFC87471.1"/>
    <property type="molecule type" value="Genomic_DNA"/>
</dbReference>
<dbReference type="HOGENOM" id="CLU_2632877_0_0_6"/>